<evidence type="ECO:0000256" key="1">
    <source>
        <dbReference type="SAM" id="MobiDB-lite"/>
    </source>
</evidence>
<sequence length="624" mass="65927">MTVIAVSNRSELQKALGSASGGDTIVLKDGDYGTINISAKFASAVTITAENPQGATFDQIIMNKAANLSFSDIQVDVFAAYYSDGVALSDSEVDGLVYMRDVDGLTVTNNDIDGGFHAMLLNGVRDFSVTDNKIHTAQEDLMRITGNSYNGLVEGNYFFDTQPEDYRDEGGGYNHSDFIQMFGVNGETPHDITIRRNLMYDDRDTGDKTVTPQGIFISDPGAGGYSDLLIEENLIAVNSVNSIYINGGEENVVVQNNTLIPLNGGGAIIRLAEKAGYDNSGTTVTGNVMKILYDETKSSNIGDNFIYGRDADLSALFQGTGAAWSDFIPVVGSELEALEMGAVDFIADLLNEVDTGGGSEQPATETPTTETPSEPSTGDSSGGVTEPEPEEPVMTEKVVFSRAGALEVQHAIDVVELAATEDLAIESGTISLNFNADRVAGWSGVLSKDAAGYTGGGNHFTIYVANGTLNVRFQDGQSDVILTAENIQTHKTYNVEVSFGDGQVAAWLNGELIGEADFDMSWVNNGEHLQLGALGWSSETGKAGYKGVFDGTISDVEITTMTADAFEFGSSTGAAASVETEEVIVVAPADLVANTQDSDAAALSSGPISPFLAVLESDDTFVTL</sequence>
<protein>
    <recommendedName>
        <fullName evidence="2">Right handed beta helix domain-containing protein</fullName>
    </recommendedName>
</protein>
<dbReference type="RefSeq" id="WP_100162488.1">
    <property type="nucleotide sequence ID" value="NZ_PGTB01000033.1"/>
</dbReference>
<dbReference type="InterPro" id="IPR011050">
    <property type="entry name" value="Pectin_lyase_fold/virulence"/>
</dbReference>
<accession>A0A2M8J1Q2</accession>
<organism evidence="3 4">
    <name type="scientific">Pseudooceanicola lipolyticus</name>
    <dbReference type="NCBI Taxonomy" id="2029104"/>
    <lineage>
        <taxon>Bacteria</taxon>
        <taxon>Pseudomonadati</taxon>
        <taxon>Pseudomonadota</taxon>
        <taxon>Alphaproteobacteria</taxon>
        <taxon>Rhodobacterales</taxon>
        <taxon>Paracoccaceae</taxon>
        <taxon>Pseudooceanicola</taxon>
    </lineage>
</organism>
<dbReference type="InterPro" id="IPR006626">
    <property type="entry name" value="PbH1"/>
</dbReference>
<dbReference type="InterPro" id="IPR012334">
    <property type="entry name" value="Pectin_lyas_fold"/>
</dbReference>
<evidence type="ECO:0000313" key="4">
    <source>
        <dbReference type="Proteomes" id="UP000231553"/>
    </source>
</evidence>
<gene>
    <name evidence="3" type="ORF">CVM52_10620</name>
</gene>
<dbReference type="Pfam" id="PF13229">
    <property type="entry name" value="Beta_helix"/>
    <property type="match status" value="1"/>
</dbReference>
<dbReference type="SUPFAM" id="SSF51126">
    <property type="entry name" value="Pectin lyase-like"/>
    <property type="match status" value="1"/>
</dbReference>
<dbReference type="Pfam" id="PF13385">
    <property type="entry name" value="Laminin_G_3"/>
    <property type="match status" value="1"/>
</dbReference>
<keyword evidence="4" id="KW-1185">Reference proteome</keyword>
<proteinExistence type="predicted"/>
<reference evidence="3 4" key="1">
    <citation type="journal article" date="2018" name="Int. J. Syst. Evol. Microbiol.">
        <title>Pseudooceanicola lipolyticus sp. nov., a marine alphaproteobacterium, reclassification of Oceanicola flagellatus as Pseudooceanicola flagellatus comb. nov. and emended description of the genus Pseudooceanicola.</title>
        <authorList>
            <person name="Huang M.-M."/>
            <person name="Guo L.-L."/>
            <person name="Wu Y.-H."/>
            <person name="Lai Q.-L."/>
            <person name="Shao Z.-Z."/>
            <person name="Wang C.-S."/>
            <person name="Wu M."/>
            <person name="Xu X.-W."/>
        </authorList>
    </citation>
    <scope>NUCLEOTIDE SEQUENCE [LARGE SCALE GENOMIC DNA]</scope>
    <source>
        <strain evidence="3 4">157</strain>
    </source>
</reference>
<feature type="domain" description="Right handed beta helix" evidence="2">
    <location>
        <begin position="97"/>
        <end position="267"/>
    </location>
</feature>
<dbReference type="AlphaFoldDB" id="A0A2M8J1Q2"/>
<dbReference type="InterPro" id="IPR039448">
    <property type="entry name" value="Beta_helix"/>
</dbReference>
<name>A0A2M8J1Q2_9RHOB</name>
<dbReference type="OrthoDB" id="9342475at2"/>
<dbReference type="Gene3D" id="2.160.20.10">
    <property type="entry name" value="Single-stranded right-handed beta-helix, Pectin lyase-like"/>
    <property type="match status" value="1"/>
</dbReference>
<dbReference type="Proteomes" id="UP000231553">
    <property type="component" value="Unassembled WGS sequence"/>
</dbReference>
<dbReference type="InterPro" id="IPR013320">
    <property type="entry name" value="ConA-like_dom_sf"/>
</dbReference>
<comment type="caution">
    <text evidence="3">The sequence shown here is derived from an EMBL/GenBank/DDBJ whole genome shotgun (WGS) entry which is preliminary data.</text>
</comment>
<evidence type="ECO:0000313" key="3">
    <source>
        <dbReference type="EMBL" id="PJE36694.1"/>
    </source>
</evidence>
<feature type="compositionally biased region" description="Low complexity" evidence="1">
    <location>
        <begin position="364"/>
        <end position="383"/>
    </location>
</feature>
<evidence type="ECO:0000259" key="2">
    <source>
        <dbReference type="Pfam" id="PF13229"/>
    </source>
</evidence>
<dbReference type="Gene3D" id="2.60.120.200">
    <property type="match status" value="1"/>
</dbReference>
<feature type="region of interest" description="Disordered" evidence="1">
    <location>
        <begin position="354"/>
        <end position="393"/>
    </location>
</feature>
<dbReference type="EMBL" id="PGTB01000033">
    <property type="protein sequence ID" value="PJE36694.1"/>
    <property type="molecule type" value="Genomic_DNA"/>
</dbReference>
<dbReference type="SUPFAM" id="SSF49899">
    <property type="entry name" value="Concanavalin A-like lectins/glucanases"/>
    <property type="match status" value="1"/>
</dbReference>
<dbReference type="SMART" id="SM00710">
    <property type="entry name" value="PbH1"/>
    <property type="match status" value="5"/>
</dbReference>